<evidence type="ECO:0008006" key="3">
    <source>
        <dbReference type="Google" id="ProtNLM"/>
    </source>
</evidence>
<accession>A0A2A9D1Z4</accession>
<protein>
    <recommendedName>
        <fullName evidence="3">Secretion/DNA translocation related CpaE-like protein</fullName>
    </recommendedName>
</protein>
<dbReference type="Gene3D" id="3.40.50.300">
    <property type="entry name" value="P-loop containing nucleotide triphosphate hydrolases"/>
    <property type="match status" value="1"/>
</dbReference>
<gene>
    <name evidence="1" type="ORF">ATL40_2349</name>
</gene>
<dbReference type="EMBL" id="PDJD01000001">
    <property type="protein sequence ID" value="PFG20738.1"/>
    <property type="molecule type" value="Genomic_DNA"/>
</dbReference>
<evidence type="ECO:0000313" key="2">
    <source>
        <dbReference type="Proteomes" id="UP000224915"/>
    </source>
</evidence>
<comment type="caution">
    <text evidence="1">The sequence shown here is derived from an EMBL/GenBank/DDBJ whole genome shotgun (WGS) entry which is preliminary data.</text>
</comment>
<name>A0A2A9D1Z4_9MICO</name>
<organism evidence="1 2">
    <name type="scientific">Serinibacter salmoneus</name>
    <dbReference type="NCBI Taxonomy" id="556530"/>
    <lineage>
        <taxon>Bacteria</taxon>
        <taxon>Bacillati</taxon>
        <taxon>Actinomycetota</taxon>
        <taxon>Actinomycetes</taxon>
        <taxon>Micrococcales</taxon>
        <taxon>Beutenbergiaceae</taxon>
        <taxon>Serinibacter</taxon>
    </lineage>
</organism>
<reference evidence="1 2" key="1">
    <citation type="submission" date="2017-10" db="EMBL/GenBank/DDBJ databases">
        <title>Sequencing the genomes of 1000 actinobacteria strains.</title>
        <authorList>
            <person name="Klenk H.-P."/>
        </authorList>
    </citation>
    <scope>NUCLEOTIDE SEQUENCE [LARGE SCALE GENOMIC DNA]</scope>
    <source>
        <strain evidence="1 2">DSM 21801</strain>
    </source>
</reference>
<keyword evidence="2" id="KW-1185">Reference proteome</keyword>
<dbReference type="Proteomes" id="UP000224915">
    <property type="component" value="Unassembled WGS sequence"/>
</dbReference>
<dbReference type="SUPFAM" id="SSF52540">
    <property type="entry name" value="P-loop containing nucleoside triphosphate hydrolases"/>
    <property type="match status" value="1"/>
</dbReference>
<dbReference type="InterPro" id="IPR027417">
    <property type="entry name" value="P-loop_NTPase"/>
</dbReference>
<evidence type="ECO:0000313" key="1">
    <source>
        <dbReference type="EMBL" id="PFG20738.1"/>
    </source>
</evidence>
<sequence length="252" mass="25108">MGGSRARVVGVAGVRGGLGSSVTAAFLAQRAAAAGRGPCLLVEVDGRADALLGIRGVPGPRWADLPYADGPFRPALAHALPTWRGLGVLGADERGAPGVAQVEAVLTALESGAGTMVVDLPPAGSVLFAHLVPRCDELLVMIGRDALSQACLRGLLAVSAARPGPGTDAHPALGLLVREGAGARGPDALARAAGLPLVGRVPDCRSIRRDVAAGFPPRAGRALQRAITGIAGRLGLLPATGVGAPADPGASW</sequence>
<proteinExistence type="predicted"/>
<dbReference type="AlphaFoldDB" id="A0A2A9D1Z4"/>